<dbReference type="EMBL" id="LXQA010168848">
    <property type="protein sequence ID" value="MCI28905.1"/>
    <property type="molecule type" value="Genomic_DNA"/>
</dbReference>
<name>A0A392R030_9FABA</name>
<organism evidence="5 6">
    <name type="scientific">Trifolium medium</name>
    <dbReference type="NCBI Taxonomy" id="97028"/>
    <lineage>
        <taxon>Eukaryota</taxon>
        <taxon>Viridiplantae</taxon>
        <taxon>Streptophyta</taxon>
        <taxon>Embryophyta</taxon>
        <taxon>Tracheophyta</taxon>
        <taxon>Spermatophyta</taxon>
        <taxon>Magnoliopsida</taxon>
        <taxon>eudicotyledons</taxon>
        <taxon>Gunneridae</taxon>
        <taxon>Pentapetalae</taxon>
        <taxon>rosids</taxon>
        <taxon>fabids</taxon>
        <taxon>Fabales</taxon>
        <taxon>Fabaceae</taxon>
        <taxon>Papilionoideae</taxon>
        <taxon>50 kb inversion clade</taxon>
        <taxon>NPAAA clade</taxon>
        <taxon>Hologalegina</taxon>
        <taxon>IRL clade</taxon>
        <taxon>Trifolieae</taxon>
        <taxon>Trifolium</taxon>
    </lineage>
</organism>
<evidence type="ECO:0000256" key="2">
    <source>
        <dbReference type="ARBA" id="ARBA00022490"/>
    </source>
</evidence>
<dbReference type="GO" id="GO:0005737">
    <property type="term" value="C:cytoplasm"/>
    <property type="evidence" value="ECO:0007669"/>
    <property type="project" value="UniProtKB-SubCell"/>
</dbReference>
<dbReference type="GO" id="GO:0004356">
    <property type="term" value="F:glutamine synthetase activity"/>
    <property type="evidence" value="ECO:0007669"/>
    <property type="project" value="UniProtKB-EC"/>
</dbReference>
<dbReference type="AlphaFoldDB" id="A0A392R030"/>
<evidence type="ECO:0000256" key="1">
    <source>
        <dbReference type="ARBA" id="ARBA00004496"/>
    </source>
</evidence>
<comment type="caution">
    <text evidence="5">The sequence shown here is derived from an EMBL/GenBank/DDBJ whole genome shotgun (WGS) entry which is preliminary data.</text>
</comment>
<dbReference type="GO" id="GO:0006542">
    <property type="term" value="P:glutamine biosynthetic process"/>
    <property type="evidence" value="ECO:0007669"/>
    <property type="project" value="TreeGrafter"/>
</dbReference>
<dbReference type="Proteomes" id="UP000265520">
    <property type="component" value="Unassembled WGS sequence"/>
</dbReference>
<accession>A0A392R030</accession>
<evidence type="ECO:0000256" key="3">
    <source>
        <dbReference type="ARBA" id="ARBA00030668"/>
    </source>
</evidence>
<comment type="catalytic activity">
    <reaction evidence="4">
        <text>L-glutamate + NH4(+) + ATP = L-glutamine + ADP + phosphate + H(+)</text>
        <dbReference type="Rhea" id="RHEA:16169"/>
        <dbReference type="ChEBI" id="CHEBI:15378"/>
        <dbReference type="ChEBI" id="CHEBI:28938"/>
        <dbReference type="ChEBI" id="CHEBI:29985"/>
        <dbReference type="ChEBI" id="CHEBI:30616"/>
        <dbReference type="ChEBI" id="CHEBI:43474"/>
        <dbReference type="ChEBI" id="CHEBI:58359"/>
        <dbReference type="ChEBI" id="CHEBI:456216"/>
        <dbReference type="EC" id="6.3.1.2"/>
    </reaction>
</comment>
<proteinExistence type="predicted"/>
<evidence type="ECO:0000313" key="6">
    <source>
        <dbReference type="Proteomes" id="UP000265520"/>
    </source>
</evidence>
<reference evidence="5 6" key="1">
    <citation type="journal article" date="2018" name="Front. Plant Sci.">
        <title>Red Clover (Trifolium pratense) and Zigzag Clover (T. medium) - A Picture of Genomic Similarities and Differences.</title>
        <authorList>
            <person name="Dluhosova J."/>
            <person name="Istvanek J."/>
            <person name="Nedelnik J."/>
            <person name="Repkova J."/>
        </authorList>
    </citation>
    <scope>NUCLEOTIDE SEQUENCE [LARGE SCALE GENOMIC DNA]</scope>
    <source>
        <strain evidence="6">cv. 10/8</strain>
        <tissue evidence="5">Leaf</tissue>
    </source>
</reference>
<dbReference type="PANTHER" id="PTHR20852">
    <property type="entry name" value="GLUTAMINE SYNTHETASE"/>
    <property type="match status" value="1"/>
</dbReference>
<dbReference type="InterPro" id="IPR050292">
    <property type="entry name" value="Glutamine_Synthetase"/>
</dbReference>
<sequence>YGIEQEYTLLQKDIQWPLGWPVGGFPGPQCVLL</sequence>
<keyword evidence="2" id="KW-0963">Cytoplasm</keyword>
<protein>
    <recommendedName>
        <fullName evidence="3">Glutamate--ammonia ligase</fullName>
    </recommendedName>
</protein>
<dbReference type="Gene3D" id="3.30.590.10">
    <property type="entry name" value="Glutamine synthetase/guanido kinase, catalytic domain"/>
    <property type="match status" value="1"/>
</dbReference>
<evidence type="ECO:0000256" key="4">
    <source>
        <dbReference type="ARBA" id="ARBA00049436"/>
    </source>
</evidence>
<evidence type="ECO:0000313" key="5">
    <source>
        <dbReference type="EMBL" id="MCI28905.1"/>
    </source>
</evidence>
<dbReference type="PANTHER" id="PTHR20852:SF93">
    <property type="entry name" value="GLUTAMINE SYNTHETASE CYTOSOLIC ISOZYME 1-1"/>
    <property type="match status" value="1"/>
</dbReference>
<keyword evidence="6" id="KW-1185">Reference proteome</keyword>
<comment type="subcellular location">
    <subcellularLocation>
        <location evidence="1">Cytoplasm</location>
    </subcellularLocation>
</comment>
<feature type="non-terminal residue" evidence="5">
    <location>
        <position position="1"/>
    </location>
</feature>